<dbReference type="Proteomes" id="UP001158049">
    <property type="component" value="Unassembled WGS sequence"/>
</dbReference>
<keyword evidence="6" id="KW-0969">Cilium</keyword>
<dbReference type="PANTHER" id="PTHR36307:SF1">
    <property type="entry name" value="FLAGELLA BASAL BODY P-RING FORMATION PROTEIN FLGA"/>
    <property type="match status" value="1"/>
</dbReference>
<comment type="function">
    <text evidence="4">Involved in the assembly process of the P-ring formation. It may associate with FlgF on the rod constituting a structure essential for the P-ring assembly or may act as a modulator protein for the P-ring assembly.</text>
</comment>
<evidence type="ECO:0000313" key="7">
    <source>
        <dbReference type="Proteomes" id="UP001158049"/>
    </source>
</evidence>
<dbReference type="InterPro" id="IPR039246">
    <property type="entry name" value="Flagellar_FlgA"/>
</dbReference>
<proteinExistence type="inferred from homology"/>
<dbReference type="Gene3D" id="3.90.1210.10">
    <property type="entry name" value="Antifreeze-like/N-acetylneuraminic acid synthase C-terminal domain"/>
    <property type="match status" value="1"/>
</dbReference>
<feature type="signal peptide" evidence="4">
    <location>
        <begin position="1"/>
        <end position="25"/>
    </location>
</feature>
<gene>
    <name evidence="6" type="ORF">SAMN06295970_104191</name>
</gene>
<dbReference type="RefSeq" id="WP_283441754.1">
    <property type="nucleotide sequence ID" value="NZ_FXUL01000004.1"/>
</dbReference>
<dbReference type="InterPro" id="IPR041231">
    <property type="entry name" value="FlgA_N"/>
</dbReference>
<dbReference type="Pfam" id="PF13144">
    <property type="entry name" value="ChapFlgA"/>
    <property type="match status" value="1"/>
</dbReference>
<evidence type="ECO:0000259" key="5">
    <source>
        <dbReference type="SMART" id="SM00858"/>
    </source>
</evidence>
<dbReference type="InterPro" id="IPR017585">
    <property type="entry name" value="SAF_FlgA"/>
</dbReference>
<dbReference type="SMART" id="SM00858">
    <property type="entry name" value="SAF"/>
    <property type="match status" value="1"/>
</dbReference>
<protein>
    <recommendedName>
        <fullName evidence="4">Flagella basal body P-ring formation protein FlgA</fullName>
    </recommendedName>
</protein>
<feature type="domain" description="SAF" evidence="5">
    <location>
        <begin position="111"/>
        <end position="173"/>
    </location>
</feature>
<dbReference type="InterPro" id="IPR013974">
    <property type="entry name" value="SAF"/>
</dbReference>
<sequence>MIKQFRTVFTALALSAMAAASFAQSAPARQDHGALRQAVTQFLTVQAGGLPGQISVTVGAIDPRLNLAACAAPEAFLPNGAKAWGKTSVGVRCTAPSPWTVYIPAMVQVQGEYLAAAVPLAQGQTIGPNDVAKVRGDLTALPPGIVTDASQAVGYTVARTVALGAPLRQDALRSQQAVAQGQMVRLVSAGPGFKVTTDGRALANGSDGQTIQVRAPNGQVVSGVARLGGLVEVAY</sequence>
<keyword evidence="7" id="KW-1185">Reference proteome</keyword>
<keyword evidence="4" id="KW-1005">Bacterial flagellum biogenesis</keyword>
<reference evidence="6 7" key="1">
    <citation type="submission" date="2017-05" db="EMBL/GenBank/DDBJ databases">
        <authorList>
            <person name="Varghese N."/>
            <person name="Submissions S."/>
        </authorList>
    </citation>
    <scope>NUCLEOTIDE SEQUENCE [LARGE SCALE GENOMIC DNA]</scope>
    <source>
        <strain evidence="6 7">DSM 26001</strain>
    </source>
</reference>
<comment type="caution">
    <text evidence="6">The sequence shown here is derived from an EMBL/GenBank/DDBJ whole genome shotgun (WGS) entry which is preliminary data.</text>
</comment>
<dbReference type="EMBL" id="FXUL01000004">
    <property type="protein sequence ID" value="SMP55546.1"/>
    <property type="molecule type" value="Genomic_DNA"/>
</dbReference>
<evidence type="ECO:0000313" key="6">
    <source>
        <dbReference type="EMBL" id="SMP55546.1"/>
    </source>
</evidence>
<evidence type="ECO:0000256" key="4">
    <source>
        <dbReference type="RuleBase" id="RU362063"/>
    </source>
</evidence>
<dbReference type="Pfam" id="PF17656">
    <property type="entry name" value="ChapFlgA_N"/>
    <property type="match status" value="1"/>
</dbReference>
<keyword evidence="6" id="KW-0966">Cell projection</keyword>
<evidence type="ECO:0000256" key="1">
    <source>
        <dbReference type="ARBA" id="ARBA00004418"/>
    </source>
</evidence>
<name>A0ABY1Q0F1_9BURK</name>
<keyword evidence="6" id="KW-0282">Flagellum</keyword>
<organism evidence="6 7">
    <name type="scientific">Noviherbaspirillum suwonense</name>
    <dbReference type="NCBI Taxonomy" id="1224511"/>
    <lineage>
        <taxon>Bacteria</taxon>
        <taxon>Pseudomonadati</taxon>
        <taxon>Pseudomonadota</taxon>
        <taxon>Betaproteobacteria</taxon>
        <taxon>Burkholderiales</taxon>
        <taxon>Oxalobacteraceae</taxon>
        <taxon>Noviherbaspirillum</taxon>
    </lineage>
</organism>
<comment type="similarity">
    <text evidence="4">Belongs to the FlgA family.</text>
</comment>
<dbReference type="CDD" id="cd11614">
    <property type="entry name" value="SAF_CpaB_FlgA_like"/>
    <property type="match status" value="1"/>
</dbReference>
<evidence type="ECO:0000256" key="3">
    <source>
        <dbReference type="ARBA" id="ARBA00022764"/>
    </source>
</evidence>
<dbReference type="Gene3D" id="2.30.30.760">
    <property type="match status" value="1"/>
</dbReference>
<comment type="subcellular location">
    <subcellularLocation>
        <location evidence="1 4">Periplasm</location>
    </subcellularLocation>
</comment>
<keyword evidence="2 4" id="KW-0732">Signal</keyword>
<dbReference type="PANTHER" id="PTHR36307">
    <property type="entry name" value="FLAGELLA BASAL BODY P-RING FORMATION PROTEIN FLGA"/>
    <property type="match status" value="1"/>
</dbReference>
<accession>A0ABY1Q0F1</accession>
<dbReference type="NCBIfam" id="TIGR03170">
    <property type="entry name" value="flgA_cterm"/>
    <property type="match status" value="1"/>
</dbReference>
<feature type="chain" id="PRO_5044951024" description="Flagella basal body P-ring formation protein FlgA" evidence="4">
    <location>
        <begin position="26"/>
        <end position="235"/>
    </location>
</feature>
<keyword evidence="3 4" id="KW-0574">Periplasm</keyword>
<evidence type="ECO:0000256" key="2">
    <source>
        <dbReference type="ARBA" id="ARBA00022729"/>
    </source>
</evidence>